<dbReference type="AlphaFoldDB" id="B0DPP7"/>
<sequence length="162" mass="17941">MPSLHSCCYCLRVFPTGGGLHQHQSKNIECRNVRNAQLSQLVTQHPSLTAQLPDSEAPMDVDPQHAEPADMDEVPSPFDCPDGVAEDPEPVWPQSVTVEDVSEEEELAPHEYWSSPFPESKEAGATFGKAPTTFELIRDDQILQGAEVLGPFESEEEWQLAK</sequence>
<evidence type="ECO:0000313" key="3">
    <source>
        <dbReference type="Proteomes" id="UP000001194"/>
    </source>
</evidence>
<evidence type="ECO:0000313" key="2">
    <source>
        <dbReference type="EMBL" id="EDR03414.1"/>
    </source>
</evidence>
<accession>B0DPP7</accession>
<dbReference type="HOGENOM" id="CLU_1635691_0_0_1"/>
<dbReference type="InParanoid" id="B0DPP7"/>
<dbReference type="GeneID" id="6081593"/>
<dbReference type="EMBL" id="DS547124">
    <property type="protein sequence ID" value="EDR03414.1"/>
    <property type="molecule type" value="Genomic_DNA"/>
</dbReference>
<evidence type="ECO:0000256" key="1">
    <source>
        <dbReference type="SAM" id="MobiDB-lite"/>
    </source>
</evidence>
<organism evidence="3">
    <name type="scientific">Laccaria bicolor (strain S238N-H82 / ATCC MYA-4686)</name>
    <name type="common">Bicoloured deceiver</name>
    <name type="synonym">Laccaria laccata var. bicolor</name>
    <dbReference type="NCBI Taxonomy" id="486041"/>
    <lineage>
        <taxon>Eukaryota</taxon>
        <taxon>Fungi</taxon>
        <taxon>Dikarya</taxon>
        <taxon>Basidiomycota</taxon>
        <taxon>Agaricomycotina</taxon>
        <taxon>Agaricomycetes</taxon>
        <taxon>Agaricomycetidae</taxon>
        <taxon>Agaricales</taxon>
        <taxon>Agaricineae</taxon>
        <taxon>Hydnangiaceae</taxon>
        <taxon>Laccaria</taxon>
    </lineage>
</organism>
<protein>
    <submittedName>
        <fullName evidence="2">Predicted protein</fullName>
    </submittedName>
</protein>
<dbReference type="Proteomes" id="UP000001194">
    <property type="component" value="Unassembled WGS sequence"/>
</dbReference>
<keyword evidence="3" id="KW-1185">Reference proteome</keyword>
<reference evidence="2 3" key="1">
    <citation type="journal article" date="2008" name="Nature">
        <title>The genome of Laccaria bicolor provides insights into mycorrhizal symbiosis.</title>
        <authorList>
            <person name="Martin F."/>
            <person name="Aerts A."/>
            <person name="Ahren D."/>
            <person name="Brun A."/>
            <person name="Danchin E.G.J."/>
            <person name="Duchaussoy F."/>
            <person name="Gibon J."/>
            <person name="Kohler A."/>
            <person name="Lindquist E."/>
            <person name="Pereda V."/>
            <person name="Salamov A."/>
            <person name="Shapiro H.J."/>
            <person name="Wuyts J."/>
            <person name="Blaudez D."/>
            <person name="Buee M."/>
            <person name="Brokstein P."/>
            <person name="Canbaeck B."/>
            <person name="Cohen D."/>
            <person name="Courty P.E."/>
            <person name="Coutinho P.M."/>
            <person name="Delaruelle C."/>
            <person name="Detter J.C."/>
            <person name="Deveau A."/>
            <person name="DiFazio S."/>
            <person name="Duplessis S."/>
            <person name="Fraissinet-Tachet L."/>
            <person name="Lucic E."/>
            <person name="Frey-Klett P."/>
            <person name="Fourrey C."/>
            <person name="Feussner I."/>
            <person name="Gay G."/>
            <person name="Grimwood J."/>
            <person name="Hoegger P.J."/>
            <person name="Jain P."/>
            <person name="Kilaru S."/>
            <person name="Labbe J."/>
            <person name="Lin Y.C."/>
            <person name="Legue V."/>
            <person name="Le Tacon F."/>
            <person name="Marmeisse R."/>
            <person name="Melayah D."/>
            <person name="Montanini B."/>
            <person name="Muratet M."/>
            <person name="Nehls U."/>
            <person name="Niculita-Hirzel H."/>
            <person name="Oudot-Le Secq M.P."/>
            <person name="Peter M."/>
            <person name="Quesneville H."/>
            <person name="Rajashekar B."/>
            <person name="Reich M."/>
            <person name="Rouhier N."/>
            <person name="Schmutz J."/>
            <person name="Yin T."/>
            <person name="Chalot M."/>
            <person name="Henrissat B."/>
            <person name="Kuees U."/>
            <person name="Lucas S."/>
            <person name="Van de Peer Y."/>
            <person name="Podila G.K."/>
            <person name="Polle A."/>
            <person name="Pukkila P.J."/>
            <person name="Richardson P.M."/>
            <person name="Rouze P."/>
            <person name="Sanders I.R."/>
            <person name="Stajich J.E."/>
            <person name="Tunlid A."/>
            <person name="Tuskan G."/>
            <person name="Grigoriev I.V."/>
        </authorList>
    </citation>
    <scope>NUCLEOTIDE SEQUENCE [LARGE SCALE GENOMIC DNA]</scope>
    <source>
        <strain evidence="3">S238N-H82 / ATCC MYA-4686</strain>
    </source>
</reference>
<feature type="region of interest" description="Disordered" evidence="1">
    <location>
        <begin position="51"/>
        <end position="89"/>
    </location>
</feature>
<gene>
    <name evidence="2" type="ORF">LACBIDRAFT_331513</name>
</gene>
<proteinExistence type="predicted"/>
<dbReference type="RefSeq" id="XP_001885870.1">
    <property type="nucleotide sequence ID" value="XM_001885835.1"/>
</dbReference>
<name>B0DPP7_LACBS</name>
<dbReference type="KEGG" id="lbc:LACBIDRAFT_331513"/>
<dbReference type="OrthoDB" id="2688393at2759"/>